<protein>
    <submittedName>
        <fullName evidence="1">(spotted green pufferfish) hypothetical protein</fullName>
    </submittedName>
</protein>
<name>Q4S1A4_TETNG</name>
<sequence>MHLLRNQSSLHKFMRYSTDGSTSVSKGGFSISLLPRKINIGRRPERPFTGVLEHSLAL</sequence>
<dbReference type="KEGG" id="tng:GSTEN00025638G001"/>
<organism evidence="1">
    <name type="scientific">Tetraodon nigroviridis</name>
    <name type="common">Spotted green pufferfish</name>
    <name type="synonym">Chelonodon nigroviridis</name>
    <dbReference type="NCBI Taxonomy" id="99883"/>
    <lineage>
        <taxon>Eukaryota</taxon>
        <taxon>Metazoa</taxon>
        <taxon>Chordata</taxon>
        <taxon>Craniata</taxon>
        <taxon>Vertebrata</taxon>
        <taxon>Euteleostomi</taxon>
        <taxon>Actinopterygii</taxon>
        <taxon>Neopterygii</taxon>
        <taxon>Teleostei</taxon>
        <taxon>Neoteleostei</taxon>
        <taxon>Acanthomorphata</taxon>
        <taxon>Eupercaria</taxon>
        <taxon>Tetraodontiformes</taxon>
        <taxon>Tetradontoidea</taxon>
        <taxon>Tetraodontidae</taxon>
        <taxon>Tetraodon</taxon>
    </lineage>
</organism>
<proteinExistence type="predicted"/>
<reference evidence="1" key="1">
    <citation type="journal article" date="2004" name="Nature">
        <title>Genome duplication in the teleost fish Tetraodon nigroviridis reveals the early vertebrate proto-karyotype.</title>
        <authorList>
            <person name="Jaillon O."/>
            <person name="Aury J.-M."/>
            <person name="Brunet F."/>
            <person name="Petit J.-L."/>
            <person name="Stange-Thomann N."/>
            <person name="Mauceli E."/>
            <person name="Bouneau L."/>
            <person name="Fischer C."/>
            <person name="Ozouf-Costaz C."/>
            <person name="Bernot A."/>
            <person name="Nicaud S."/>
            <person name="Jaffe D."/>
            <person name="Fisher S."/>
            <person name="Lutfalla G."/>
            <person name="Dossat C."/>
            <person name="Segurens B."/>
            <person name="Dasilva C."/>
            <person name="Salanoubat M."/>
            <person name="Levy M."/>
            <person name="Boudet N."/>
            <person name="Castellano S."/>
            <person name="Anthouard V."/>
            <person name="Jubin C."/>
            <person name="Castelli V."/>
            <person name="Katinka M."/>
            <person name="Vacherie B."/>
            <person name="Biemont C."/>
            <person name="Skalli Z."/>
            <person name="Cattolico L."/>
            <person name="Poulain J."/>
            <person name="De Berardinis V."/>
            <person name="Cruaud C."/>
            <person name="Duprat S."/>
            <person name="Brottier P."/>
            <person name="Coutanceau J.-P."/>
            <person name="Gouzy J."/>
            <person name="Parra G."/>
            <person name="Lardier G."/>
            <person name="Chapple C."/>
            <person name="McKernan K.J."/>
            <person name="McEwan P."/>
            <person name="Bosak S."/>
            <person name="Kellis M."/>
            <person name="Volff J.-N."/>
            <person name="Guigo R."/>
            <person name="Zody M.C."/>
            <person name="Mesirov J."/>
            <person name="Lindblad-Toh K."/>
            <person name="Birren B."/>
            <person name="Nusbaum C."/>
            <person name="Kahn D."/>
            <person name="Robinson-Rechavi M."/>
            <person name="Laudet V."/>
            <person name="Schachter V."/>
            <person name="Quetier F."/>
            <person name="Saurin W."/>
            <person name="Scarpelli C."/>
            <person name="Wincker P."/>
            <person name="Lander E.S."/>
            <person name="Weissenbach J."/>
            <person name="Roest Crollius H."/>
        </authorList>
    </citation>
    <scope>NUCLEOTIDE SEQUENCE [LARGE SCALE GENOMIC DNA]</scope>
</reference>
<accession>Q4S1A4</accession>
<dbReference type="EMBL" id="CAAE01014769">
    <property type="protein sequence ID" value="CAG05578.1"/>
    <property type="molecule type" value="Genomic_DNA"/>
</dbReference>
<evidence type="ECO:0000313" key="1">
    <source>
        <dbReference type="EMBL" id="CAG05578.1"/>
    </source>
</evidence>
<gene>
    <name evidence="1" type="ORF">GSTENG00025638001</name>
</gene>
<dbReference type="AlphaFoldDB" id="Q4S1A4"/>
<reference evidence="1" key="2">
    <citation type="submission" date="2004-02" db="EMBL/GenBank/DDBJ databases">
        <authorList>
            <consortium name="Genoscope"/>
            <consortium name="Whitehead Institute Centre for Genome Research"/>
        </authorList>
    </citation>
    <scope>NUCLEOTIDE SEQUENCE</scope>
</reference>
<comment type="caution">
    <text evidence="1">The sequence shown here is derived from an EMBL/GenBank/DDBJ whole genome shotgun (WGS) entry which is preliminary data.</text>
</comment>